<feature type="domain" description="AB hydrolase-1" evidence="1">
    <location>
        <begin position="58"/>
        <end position="357"/>
    </location>
</feature>
<dbReference type="Proteomes" id="UP000799757">
    <property type="component" value="Unassembled WGS sequence"/>
</dbReference>
<name>A0A6A6XP74_9PLEO</name>
<dbReference type="InterPro" id="IPR029058">
    <property type="entry name" value="AB_hydrolase_fold"/>
</dbReference>
<dbReference type="InterPro" id="IPR000073">
    <property type="entry name" value="AB_hydrolase_1"/>
</dbReference>
<dbReference type="OrthoDB" id="94039at2759"/>
<keyword evidence="3" id="KW-1185">Reference proteome</keyword>
<dbReference type="EMBL" id="MU001790">
    <property type="protein sequence ID" value="KAF2798162.1"/>
    <property type="molecule type" value="Genomic_DNA"/>
</dbReference>
<organism evidence="2 3">
    <name type="scientific">Melanomma pulvis-pyrius CBS 109.77</name>
    <dbReference type="NCBI Taxonomy" id="1314802"/>
    <lineage>
        <taxon>Eukaryota</taxon>
        <taxon>Fungi</taxon>
        <taxon>Dikarya</taxon>
        <taxon>Ascomycota</taxon>
        <taxon>Pezizomycotina</taxon>
        <taxon>Dothideomycetes</taxon>
        <taxon>Pleosporomycetidae</taxon>
        <taxon>Pleosporales</taxon>
        <taxon>Melanommataceae</taxon>
        <taxon>Melanomma</taxon>
    </lineage>
</organism>
<sequence>MSSPNFVVTEHWSPCQLIREFPHGVKRDDAALQLAVKEYRPRHNQELDDDSITIIASHGNGFPKECYEALWDDLLNATNGFNIRAIWMADNAHQGASFARNKAVLGDDPSWLDHSRDLLLMVNHFRDSMKPPFVGLAHSMGCAQIANLSFIHPRLFHSLILIEPVIQDFAPPGPNAAMFSSMRREIWDSRAKAEAQISKNGFFSAMDPRVLKQFLAHALSDTGNGGVALTTPKAQEAWSYVRSNFHPLPEVTTTVEARNRERILNPDLVPFEEISTMVYTRPEGVPVLRGLAHLRPRTLFMYGDFSHINHEEIREIHLSRTGTGAGGNGGIADGGVEEKIVEDGGHLCVFEKPTAMAKDISEFLKKETVRWKKEKKFWATVDSGKSKDDKTALSDTWISGTKQGSNLQRPGVKGVAKL</sequence>
<reference evidence="2" key="1">
    <citation type="journal article" date="2020" name="Stud. Mycol.">
        <title>101 Dothideomycetes genomes: a test case for predicting lifestyles and emergence of pathogens.</title>
        <authorList>
            <person name="Haridas S."/>
            <person name="Albert R."/>
            <person name="Binder M."/>
            <person name="Bloem J."/>
            <person name="Labutti K."/>
            <person name="Salamov A."/>
            <person name="Andreopoulos B."/>
            <person name="Baker S."/>
            <person name="Barry K."/>
            <person name="Bills G."/>
            <person name="Bluhm B."/>
            <person name="Cannon C."/>
            <person name="Castanera R."/>
            <person name="Culley D."/>
            <person name="Daum C."/>
            <person name="Ezra D."/>
            <person name="Gonzalez J."/>
            <person name="Henrissat B."/>
            <person name="Kuo A."/>
            <person name="Liang C."/>
            <person name="Lipzen A."/>
            <person name="Lutzoni F."/>
            <person name="Magnuson J."/>
            <person name="Mondo S."/>
            <person name="Nolan M."/>
            <person name="Ohm R."/>
            <person name="Pangilinan J."/>
            <person name="Park H.-J."/>
            <person name="Ramirez L."/>
            <person name="Alfaro M."/>
            <person name="Sun H."/>
            <person name="Tritt A."/>
            <person name="Yoshinaga Y."/>
            <person name="Zwiers L.-H."/>
            <person name="Turgeon B."/>
            <person name="Goodwin S."/>
            <person name="Spatafora J."/>
            <person name="Crous P."/>
            <person name="Grigoriev I."/>
        </authorList>
    </citation>
    <scope>NUCLEOTIDE SEQUENCE</scope>
    <source>
        <strain evidence="2">CBS 109.77</strain>
    </source>
</reference>
<evidence type="ECO:0000313" key="2">
    <source>
        <dbReference type="EMBL" id="KAF2798162.1"/>
    </source>
</evidence>
<dbReference type="AlphaFoldDB" id="A0A6A6XP74"/>
<accession>A0A6A6XP74</accession>
<evidence type="ECO:0000259" key="1">
    <source>
        <dbReference type="Pfam" id="PF12697"/>
    </source>
</evidence>
<protein>
    <submittedName>
        <fullName evidence="2">Putative toxin biosynthesis protein</fullName>
    </submittedName>
</protein>
<evidence type="ECO:0000313" key="3">
    <source>
        <dbReference type="Proteomes" id="UP000799757"/>
    </source>
</evidence>
<gene>
    <name evidence="2" type="ORF">K505DRAFT_371959</name>
</gene>
<proteinExistence type="predicted"/>
<dbReference type="SUPFAM" id="SSF53474">
    <property type="entry name" value="alpha/beta-Hydrolases"/>
    <property type="match status" value="1"/>
</dbReference>
<dbReference type="Pfam" id="PF12697">
    <property type="entry name" value="Abhydrolase_6"/>
    <property type="match status" value="1"/>
</dbReference>
<dbReference type="Gene3D" id="3.40.50.1820">
    <property type="entry name" value="alpha/beta hydrolase"/>
    <property type="match status" value="1"/>
</dbReference>